<gene>
    <name evidence="1" type="ORF">PLUA15_90172</name>
</gene>
<dbReference type="EMBL" id="OBKZ01000056">
    <property type="protein sequence ID" value="SOB55411.1"/>
    <property type="molecule type" value="Genomic_DNA"/>
</dbReference>
<accession>A0AAX2HFA2</accession>
<comment type="caution">
    <text evidence="1">The sequence shown here is derived from an EMBL/GenBank/DDBJ whole genome shotgun (WGS) entry which is preliminary data.</text>
</comment>
<dbReference type="RefSeq" id="WP_097193003.1">
    <property type="nucleotide sequence ID" value="NZ_OBKZ01000056.1"/>
</dbReference>
<organism evidence="1 2">
    <name type="scientific">Pseudomonas lundensis</name>
    <dbReference type="NCBI Taxonomy" id="86185"/>
    <lineage>
        <taxon>Bacteria</taxon>
        <taxon>Pseudomonadati</taxon>
        <taxon>Pseudomonadota</taxon>
        <taxon>Gammaproteobacteria</taxon>
        <taxon>Pseudomonadales</taxon>
        <taxon>Pseudomonadaceae</taxon>
        <taxon>Pseudomonas</taxon>
    </lineage>
</organism>
<dbReference type="Proteomes" id="UP000219564">
    <property type="component" value="Unassembled WGS sequence"/>
</dbReference>
<proteinExistence type="predicted"/>
<protein>
    <submittedName>
        <fullName evidence="1">Uncharacterized protein</fullName>
    </submittedName>
</protein>
<reference evidence="1 2" key="1">
    <citation type="submission" date="2017-08" db="EMBL/GenBank/DDBJ databases">
        <authorList>
            <person name="Chaillou S."/>
        </authorList>
    </citation>
    <scope>NUCLEOTIDE SEQUENCE [LARGE SCALE GENOMIC DNA]</scope>
    <source>
        <strain evidence="1 2">MFPA15A1205</strain>
    </source>
</reference>
<evidence type="ECO:0000313" key="2">
    <source>
        <dbReference type="Proteomes" id="UP000219564"/>
    </source>
</evidence>
<dbReference type="AlphaFoldDB" id="A0AAX2HFA2"/>
<evidence type="ECO:0000313" key="1">
    <source>
        <dbReference type="EMBL" id="SOB55411.1"/>
    </source>
</evidence>
<sequence length="216" mass="24618">MSSNIVMVGGSLLSFVDGFSFQERQDIMNSLALAQYSADKHLESDALLVDWFDLFSESLMAVGWEVDEDMRSEWPDTGVFYSLEEAVLDGLKYVNQASLRAALQHSIEMLKLDKVSQDIFESRNRNGALAHYQFVPCEHRKDLGSYMFVSGMKVKSRVNLDNIFINGKKIKTDDALDVQTACSGFYLKTENYNPYRDVVLQKMSEIGDDFFKNLKQ</sequence>
<name>A0AAX2HFA2_9PSED</name>